<sequence>MFKRGEAFFCFHPADQPSLRGGSVSPCFHPGEDAGVNLCHHAAEPGNGAGCFHPSDDVNCCYHPADNDLAVDLHLALTGIDERHLATLTP</sequence>
<accession>A0A3D9ZQ28</accession>
<dbReference type="RefSeq" id="WP_170215960.1">
    <property type="nucleotide sequence ID" value="NZ_BONB01000004.1"/>
</dbReference>
<name>A0A3D9ZQ28_9ACTN</name>
<dbReference type="Proteomes" id="UP000256913">
    <property type="component" value="Unassembled WGS sequence"/>
</dbReference>
<comment type="caution">
    <text evidence="1">The sequence shown here is derived from an EMBL/GenBank/DDBJ whole genome shotgun (WGS) entry which is preliminary data.</text>
</comment>
<dbReference type="EMBL" id="QUMQ01000001">
    <property type="protein sequence ID" value="REF98979.1"/>
    <property type="molecule type" value="Genomic_DNA"/>
</dbReference>
<organism evidence="1 2">
    <name type="scientific">Asanoa ferruginea</name>
    <dbReference type="NCBI Taxonomy" id="53367"/>
    <lineage>
        <taxon>Bacteria</taxon>
        <taxon>Bacillati</taxon>
        <taxon>Actinomycetota</taxon>
        <taxon>Actinomycetes</taxon>
        <taxon>Micromonosporales</taxon>
        <taxon>Micromonosporaceae</taxon>
        <taxon>Asanoa</taxon>
    </lineage>
</organism>
<reference evidence="1 2" key="1">
    <citation type="submission" date="2018-08" db="EMBL/GenBank/DDBJ databases">
        <title>Sequencing the genomes of 1000 actinobacteria strains.</title>
        <authorList>
            <person name="Klenk H.-P."/>
        </authorList>
    </citation>
    <scope>NUCLEOTIDE SEQUENCE [LARGE SCALE GENOMIC DNA]</scope>
    <source>
        <strain evidence="1 2">DSM 44099</strain>
    </source>
</reference>
<dbReference type="AlphaFoldDB" id="A0A3D9ZQ28"/>
<gene>
    <name evidence="1" type="ORF">DFJ67_5004</name>
</gene>
<evidence type="ECO:0000313" key="2">
    <source>
        <dbReference type="Proteomes" id="UP000256913"/>
    </source>
</evidence>
<proteinExistence type="predicted"/>
<protein>
    <submittedName>
        <fullName evidence="1">Uncharacterized protein</fullName>
    </submittedName>
</protein>
<evidence type="ECO:0000313" key="1">
    <source>
        <dbReference type="EMBL" id="REF98979.1"/>
    </source>
</evidence>
<keyword evidence="2" id="KW-1185">Reference proteome</keyword>